<dbReference type="RefSeq" id="WP_212686622.1">
    <property type="nucleotide sequence ID" value="NZ_JAGSPN010000002.1"/>
</dbReference>
<evidence type="ECO:0000313" key="1">
    <source>
        <dbReference type="EMBL" id="MBR7781249.1"/>
    </source>
</evidence>
<dbReference type="InterPro" id="IPR029033">
    <property type="entry name" value="His_PPase_superfam"/>
</dbReference>
<comment type="caution">
    <text evidence="1">The sequence shown here is derived from an EMBL/GenBank/DDBJ whole genome shotgun (WGS) entry which is preliminary data.</text>
</comment>
<accession>A0A941DKG1</accession>
<proteinExistence type="predicted"/>
<dbReference type="Proteomes" id="UP000680067">
    <property type="component" value="Unassembled WGS sequence"/>
</dbReference>
<dbReference type="SMART" id="SM00855">
    <property type="entry name" value="PGAM"/>
    <property type="match status" value="1"/>
</dbReference>
<reference evidence="1" key="1">
    <citation type="submission" date="2021-04" db="EMBL/GenBank/DDBJ databases">
        <title>novel species isolated from subtropical streams in China.</title>
        <authorList>
            <person name="Lu H."/>
        </authorList>
    </citation>
    <scope>NUCLEOTIDE SEQUENCE</scope>
    <source>
        <strain evidence="1">LFS511W</strain>
    </source>
</reference>
<dbReference type="CDD" id="cd07067">
    <property type="entry name" value="HP_PGM_like"/>
    <property type="match status" value="1"/>
</dbReference>
<dbReference type="Gene3D" id="3.40.50.1240">
    <property type="entry name" value="Phosphoglycerate mutase-like"/>
    <property type="match status" value="1"/>
</dbReference>
<dbReference type="InterPro" id="IPR013078">
    <property type="entry name" value="His_Pase_superF_clade-1"/>
</dbReference>
<dbReference type="EMBL" id="JAGSPN010000002">
    <property type="protein sequence ID" value="MBR7781249.1"/>
    <property type="molecule type" value="Genomic_DNA"/>
</dbReference>
<dbReference type="AlphaFoldDB" id="A0A941DKG1"/>
<dbReference type="Pfam" id="PF00300">
    <property type="entry name" value="His_Phos_1"/>
    <property type="match status" value="1"/>
</dbReference>
<dbReference type="SUPFAM" id="SSF53254">
    <property type="entry name" value="Phosphoglycerate mutase-like"/>
    <property type="match status" value="1"/>
</dbReference>
<evidence type="ECO:0000313" key="2">
    <source>
        <dbReference type="Proteomes" id="UP000680067"/>
    </source>
</evidence>
<name>A0A941DKG1_9BURK</name>
<protein>
    <submittedName>
        <fullName evidence="1">Histidine phosphatase family protein</fullName>
    </submittedName>
</protein>
<keyword evidence="2" id="KW-1185">Reference proteome</keyword>
<gene>
    <name evidence="1" type="ORF">KDM89_03760</name>
</gene>
<organism evidence="1 2">
    <name type="scientific">Undibacterium luofuense</name>
    <dbReference type="NCBI Taxonomy" id="2828733"/>
    <lineage>
        <taxon>Bacteria</taxon>
        <taxon>Pseudomonadati</taxon>
        <taxon>Pseudomonadota</taxon>
        <taxon>Betaproteobacteria</taxon>
        <taxon>Burkholderiales</taxon>
        <taxon>Oxalobacteraceae</taxon>
        <taxon>Undibacterium</taxon>
    </lineage>
</organism>
<sequence>MDLILWRHAEAEFATGDMQDSDRKLTAKGLKQAAKMAFWLDSVLPDTCRILVSPAVRTRSTADALLEYGRKYKVMPELGVDATVREALLAANWPYSREPVMIVGHQPYLGAIVGELLGHPLHDYSVRKSNVWWISQKQKETTDAETYLKAIMAPDLVLKS</sequence>